<accession>A0ABD1WI79</accession>
<feature type="region of interest" description="Disordered" evidence="1">
    <location>
        <begin position="45"/>
        <end position="65"/>
    </location>
</feature>
<name>A0ABD1WI79_9LAMI</name>
<reference evidence="3" key="1">
    <citation type="submission" date="2024-07" db="EMBL/GenBank/DDBJ databases">
        <title>Two chromosome-level genome assemblies of Korean endemic species Abeliophyllum distichum and Forsythia ovata (Oleaceae).</title>
        <authorList>
            <person name="Jang H."/>
        </authorList>
    </citation>
    <scope>NUCLEOTIDE SEQUENCE [LARGE SCALE GENOMIC DNA]</scope>
</reference>
<organism evidence="2 3">
    <name type="scientific">Forsythia ovata</name>
    <dbReference type="NCBI Taxonomy" id="205694"/>
    <lineage>
        <taxon>Eukaryota</taxon>
        <taxon>Viridiplantae</taxon>
        <taxon>Streptophyta</taxon>
        <taxon>Embryophyta</taxon>
        <taxon>Tracheophyta</taxon>
        <taxon>Spermatophyta</taxon>
        <taxon>Magnoliopsida</taxon>
        <taxon>eudicotyledons</taxon>
        <taxon>Gunneridae</taxon>
        <taxon>Pentapetalae</taxon>
        <taxon>asterids</taxon>
        <taxon>lamiids</taxon>
        <taxon>Lamiales</taxon>
        <taxon>Oleaceae</taxon>
        <taxon>Forsythieae</taxon>
        <taxon>Forsythia</taxon>
    </lineage>
</organism>
<gene>
    <name evidence="2" type="ORF">Fot_10837</name>
</gene>
<feature type="region of interest" description="Disordered" evidence="1">
    <location>
        <begin position="1"/>
        <end position="22"/>
    </location>
</feature>
<feature type="compositionally biased region" description="Polar residues" evidence="1">
    <location>
        <begin position="106"/>
        <end position="122"/>
    </location>
</feature>
<evidence type="ECO:0000313" key="3">
    <source>
        <dbReference type="Proteomes" id="UP001604277"/>
    </source>
</evidence>
<comment type="caution">
    <text evidence="2">The sequence shown here is derived from an EMBL/GenBank/DDBJ whole genome shotgun (WGS) entry which is preliminary data.</text>
</comment>
<dbReference type="AlphaFoldDB" id="A0ABD1WI79"/>
<evidence type="ECO:0000256" key="1">
    <source>
        <dbReference type="SAM" id="MobiDB-lite"/>
    </source>
</evidence>
<protein>
    <submittedName>
        <fullName evidence="2">Uncharacterized protein</fullName>
    </submittedName>
</protein>
<dbReference type="Proteomes" id="UP001604277">
    <property type="component" value="Unassembled WGS sequence"/>
</dbReference>
<sequence>MSNSFDLSLHSRRTPLPKDALPFTSEPLRLALDCKAIKFSLGFLKASQPNSNPDGGGPSCYESSRSSLDMPIEAFRSIYRPNKVDKGNGLVSKASKSKPPPVHNYSAASSDSTQALSRGRSNMRSKEQKWGNPKR</sequence>
<keyword evidence="3" id="KW-1185">Reference proteome</keyword>
<evidence type="ECO:0000313" key="2">
    <source>
        <dbReference type="EMBL" id="KAL2549307.1"/>
    </source>
</evidence>
<proteinExistence type="predicted"/>
<dbReference type="EMBL" id="JBFOLJ010000003">
    <property type="protein sequence ID" value="KAL2549307.1"/>
    <property type="molecule type" value="Genomic_DNA"/>
</dbReference>
<feature type="region of interest" description="Disordered" evidence="1">
    <location>
        <begin position="83"/>
        <end position="135"/>
    </location>
</feature>